<dbReference type="Proteomes" id="UP000828390">
    <property type="component" value="Unassembled WGS sequence"/>
</dbReference>
<feature type="region of interest" description="Disordered" evidence="7">
    <location>
        <begin position="1"/>
        <end position="29"/>
    </location>
</feature>
<keyword evidence="2" id="KW-0677">Repeat</keyword>
<comment type="caution">
    <text evidence="11">The sequence shown here is derived from an EMBL/GenBank/DDBJ whole genome shotgun (WGS) entry which is preliminary data.</text>
</comment>
<evidence type="ECO:0000259" key="8">
    <source>
        <dbReference type="PROSITE" id="PS50089"/>
    </source>
</evidence>
<feature type="compositionally biased region" description="Basic and acidic residues" evidence="7">
    <location>
        <begin position="1"/>
        <end position="10"/>
    </location>
</feature>
<evidence type="ECO:0000256" key="5">
    <source>
        <dbReference type="PROSITE-ProRule" id="PRU00024"/>
    </source>
</evidence>
<evidence type="ECO:0000256" key="4">
    <source>
        <dbReference type="ARBA" id="ARBA00022833"/>
    </source>
</evidence>
<dbReference type="SMART" id="SM00502">
    <property type="entry name" value="BBC"/>
    <property type="match status" value="1"/>
</dbReference>
<reference evidence="11" key="1">
    <citation type="journal article" date="2019" name="bioRxiv">
        <title>The Genome of the Zebra Mussel, Dreissena polymorpha: A Resource for Invasive Species Research.</title>
        <authorList>
            <person name="McCartney M.A."/>
            <person name="Auch B."/>
            <person name="Kono T."/>
            <person name="Mallez S."/>
            <person name="Zhang Y."/>
            <person name="Obille A."/>
            <person name="Becker A."/>
            <person name="Abrahante J.E."/>
            <person name="Garbe J."/>
            <person name="Badalamenti J.P."/>
            <person name="Herman A."/>
            <person name="Mangelson H."/>
            <person name="Liachko I."/>
            <person name="Sullivan S."/>
            <person name="Sone E.D."/>
            <person name="Koren S."/>
            <person name="Silverstein K.A.T."/>
            <person name="Beckman K.B."/>
            <person name="Gohl D.M."/>
        </authorList>
    </citation>
    <scope>NUCLEOTIDE SEQUENCE</scope>
    <source>
        <strain evidence="11">Duluth1</strain>
        <tissue evidence="11">Whole animal</tissue>
    </source>
</reference>
<dbReference type="InterPro" id="IPR013083">
    <property type="entry name" value="Znf_RING/FYVE/PHD"/>
</dbReference>
<evidence type="ECO:0000313" key="11">
    <source>
        <dbReference type="EMBL" id="KAH3888174.1"/>
    </source>
</evidence>
<dbReference type="CDD" id="cd19757">
    <property type="entry name" value="Bbox1"/>
    <property type="match status" value="1"/>
</dbReference>
<dbReference type="InterPro" id="IPR014756">
    <property type="entry name" value="Ig_E-set"/>
</dbReference>
<dbReference type="Gene3D" id="2.60.40.10">
    <property type="entry name" value="Immunoglobulins"/>
    <property type="match status" value="1"/>
</dbReference>
<dbReference type="PROSITE" id="PS50119">
    <property type="entry name" value="ZF_BBOX"/>
    <property type="match status" value="1"/>
</dbReference>
<feature type="repeat" description="Filamin" evidence="6">
    <location>
        <begin position="391"/>
        <end position="480"/>
    </location>
</feature>
<evidence type="ECO:0008006" key="13">
    <source>
        <dbReference type="Google" id="ProtNLM"/>
    </source>
</evidence>
<name>A0A9D4N6J0_DREPO</name>
<proteinExistence type="predicted"/>
<dbReference type="InterPro" id="IPR018957">
    <property type="entry name" value="Znf_C3HC4_RING-type"/>
</dbReference>
<feature type="compositionally biased region" description="Polar residues" evidence="7">
    <location>
        <begin position="11"/>
        <end position="24"/>
    </location>
</feature>
<dbReference type="PROSITE" id="PS50194">
    <property type="entry name" value="FILAMIN_REPEAT"/>
    <property type="match status" value="1"/>
</dbReference>
<keyword evidence="3 5" id="KW-0863">Zinc-finger</keyword>
<gene>
    <name evidence="11" type="ORF">DPMN_012204</name>
</gene>
<evidence type="ECO:0000256" key="3">
    <source>
        <dbReference type="ARBA" id="ARBA00022771"/>
    </source>
</evidence>
<evidence type="ECO:0000256" key="1">
    <source>
        <dbReference type="ARBA" id="ARBA00022723"/>
    </source>
</evidence>
<dbReference type="SUPFAM" id="SSF57850">
    <property type="entry name" value="RING/U-box"/>
    <property type="match status" value="1"/>
</dbReference>
<dbReference type="InterPro" id="IPR000315">
    <property type="entry name" value="Znf_B-box"/>
</dbReference>
<dbReference type="PANTHER" id="PTHR25462:SF301">
    <property type="entry name" value="E3 UBIQUITIN-PROTEIN LIGASE TRIM56-LIKE"/>
    <property type="match status" value="1"/>
</dbReference>
<protein>
    <recommendedName>
        <fullName evidence="13">RING-type E3 ubiquitin transferase</fullName>
    </recommendedName>
</protein>
<dbReference type="InterPro" id="IPR003649">
    <property type="entry name" value="Bbox_C"/>
</dbReference>
<evidence type="ECO:0000256" key="7">
    <source>
        <dbReference type="SAM" id="MobiDB-lite"/>
    </source>
</evidence>
<dbReference type="PANTHER" id="PTHR25462">
    <property type="entry name" value="BONUS, ISOFORM C-RELATED"/>
    <property type="match status" value="1"/>
</dbReference>
<dbReference type="Pfam" id="PF00097">
    <property type="entry name" value="zf-C3HC4"/>
    <property type="match status" value="1"/>
</dbReference>
<dbReference type="EMBL" id="JAIWYP010000001">
    <property type="protein sequence ID" value="KAH3888174.1"/>
    <property type="molecule type" value="Genomic_DNA"/>
</dbReference>
<dbReference type="InterPro" id="IPR001870">
    <property type="entry name" value="B30.2/SPRY"/>
</dbReference>
<dbReference type="Gene3D" id="3.30.40.10">
    <property type="entry name" value="Zinc/RING finger domain, C3HC4 (zinc finger)"/>
    <property type="match status" value="1"/>
</dbReference>
<reference evidence="11" key="2">
    <citation type="submission" date="2020-11" db="EMBL/GenBank/DDBJ databases">
        <authorList>
            <person name="McCartney M.A."/>
            <person name="Auch B."/>
            <person name="Kono T."/>
            <person name="Mallez S."/>
            <person name="Becker A."/>
            <person name="Gohl D.M."/>
            <person name="Silverstein K.A.T."/>
            <person name="Koren S."/>
            <person name="Bechman K.B."/>
            <person name="Herman A."/>
            <person name="Abrahante J.E."/>
            <person name="Garbe J."/>
        </authorList>
    </citation>
    <scope>NUCLEOTIDE SEQUENCE</scope>
    <source>
        <strain evidence="11">Duluth1</strain>
        <tissue evidence="11">Whole animal</tissue>
    </source>
</reference>
<evidence type="ECO:0000313" key="12">
    <source>
        <dbReference type="Proteomes" id="UP000828390"/>
    </source>
</evidence>
<sequence length="763" mass="86103">MNSSRKEKDNMTSSVAKTAPSGSSGLHPEDIRQQYTECPECKLEYNDFLKMPRVLPCLHALCTSCLESTATRGVVKCPTCEIRHSVPNGDIEQFREDETRLFLVNHTKVQGRTPEIACQECTSKKVAKYRCKECAQFLCADCYDAHNRTKVTKRHHIMSMEELRDAPLDDFQPVHYCTVSGHEEQPYAFYCLSESCDRPICAMCAVADHQESKGHDLREIQEVYGDIRRTVEGLMSDVKHRTLSAQDTAVSIETTIDQLDTNLQTTTGNIDTAFDNAVKALERRRTELKDKSHANAREKKKRLENQLDGINFHINSMEDANEFSANIATYGSQSEFLFFKDTIIERLNHLRDEEFDTIPHDNDDIKFKNTKLAEEFNKHVKDMGAIWTTSAYGPNTHVETHDVIVDREMTALNITLFDSEGLQQSEGGVDLRVDVIDPSGRRRAATVVDNTGGDGRYKAIFMGTAKGKHRATVFLHGTPMQTDHVFRVSSPHTVERLNLHAHGETVEKHRMGRPMRTATPSALSDNMSPITDHMLGDVICPGFVLDATTSSPFVEILEEGKTMKAKIIKGSNTRRTGREQGRLALYRGAMASRPIQKSGLYYFEVGIVYKIHKLVRQEHVFEIGLSKLDCIDRHPSVDCHPYAWCVSARGCHVCGKVCLQTWHNGQLLSHTALSPRTKSPPGTFVRLYYGFLLDADRRHWIVTDVKNKKLVFRFKNLVVSEMSEPLWPVFSVSSPEVVQTVLTIKTGRVIDVIPEESLEALAP</sequence>
<evidence type="ECO:0000256" key="6">
    <source>
        <dbReference type="PROSITE-ProRule" id="PRU00087"/>
    </source>
</evidence>
<dbReference type="SUPFAM" id="SSF57845">
    <property type="entry name" value="B-box zinc-binding domain"/>
    <property type="match status" value="1"/>
</dbReference>
<dbReference type="SUPFAM" id="SSF49899">
    <property type="entry name" value="Concanavalin A-like lectins/glucanases"/>
    <property type="match status" value="1"/>
</dbReference>
<keyword evidence="1" id="KW-0479">Metal-binding</keyword>
<dbReference type="InterPro" id="IPR043136">
    <property type="entry name" value="B30.2/SPRY_sf"/>
</dbReference>
<evidence type="ECO:0000259" key="10">
    <source>
        <dbReference type="PROSITE" id="PS50188"/>
    </source>
</evidence>
<accession>A0A9D4N6J0</accession>
<dbReference type="Gene3D" id="2.60.120.920">
    <property type="match status" value="1"/>
</dbReference>
<dbReference type="InterPro" id="IPR013320">
    <property type="entry name" value="ConA-like_dom_sf"/>
</dbReference>
<keyword evidence="4" id="KW-0862">Zinc</keyword>
<dbReference type="AlphaFoldDB" id="A0A9D4N6J0"/>
<evidence type="ECO:0000256" key="2">
    <source>
        <dbReference type="ARBA" id="ARBA00022737"/>
    </source>
</evidence>
<feature type="domain" description="RING-type" evidence="8">
    <location>
        <begin position="38"/>
        <end position="81"/>
    </location>
</feature>
<dbReference type="GO" id="GO:0008270">
    <property type="term" value="F:zinc ion binding"/>
    <property type="evidence" value="ECO:0007669"/>
    <property type="project" value="UniProtKB-KW"/>
</dbReference>
<dbReference type="InterPro" id="IPR013783">
    <property type="entry name" value="Ig-like_fold"/>
</dbReference>
<feature type="domain" description="B30.2/SPRY" evidence="10">
    <location>
        <begin position="522"/>
        <end position="751"/>
    </location>
</feature>
<dbReference type="InterPro" id="IPR017907">
    <property type="entry name" value="Znf_RING_CS"/>
</dbReference>
<dbReference type="SMART" id="SM00184">
    <property type="entry name" value="RING"/>
    <property type="match status" value="1"/>
</dbReference>
<keyword evidence="12" id="KW-1185">Reference proteome</keyword>
<dbReference type="SMART" id="SM00336">
    <property type="entry name" value="BBOX"/>
    <property type="match status" value="2"/>
</dbReference>
<dbReference type="Gene3D" id="3.30.160.60">
    <property type="entry name" value="Classic Zinc Finger"/>
    <property type="match status" value="1"/>
</dbReference>
<evidence type="ECO:0000259" key="9">
    <source>
        <dbReference type="PROSITE" id="PS50119"/>
    </source>
</evidence>
<dbReference type="InterPro" id="IPR017868">
    <property type="entry name" value="Filamin/ABP280_repeat-like"/>
</dbReference>
<dbReference type="PROSITE" id="PS00518">
    <property type="entry name" value="ZF_RING_1"/>
    <property type="match status" value="1"/>
</dbReference>
<dbReference type="SUPFAM" id="SSF81296">
    <property type="entry name" value="E set domains"/>
    <property type="match status" value="1"/>
</dbReference>
<dbReference type="PROSITE" id="PS50188">
    <property type="entry name" value="B302_SPRY"/>
    <property type="match status" value="1"/>
</dbReference>
<dbReference type="InterPro" id="IPR001841">
    <property type="entry name" value="Znf_RING"/>
</dbReference>
<feature type="domain" description="B box-type" evidence="9">
    <location>
        <begin position="113"/>
        <end position="160"/>
    </location>
</feature>
<dbReference type="InterPro" id="IPR047153">
    <property type="entry name" value="TRIM45/56/19-like"/>
</dbReference>
<organism evidence="11 12">
    <name type="scientific">Dreissena polymorpha</name>
    <name type="common">Zebra mussel</name>
    <name type="synonym">Mytilus polymorpha</name>
    <dbReference type="NCBI Taxonomy" id="45954"/>
    <lineage>
        <taxon>Eukaryota</taxon>
        <taxon>Metazoa</taxon>
        <taxon>Spiralia</taxon>
        <taxon>Lophotrochozoa</taxon>
        <taxon>Mollusca</taxon>
        <taxon>Bivalvia</taxon>
        <taxon>Autobranchia</taxon>
        <taxon>Heteroconchia</taxon>
        <taxon>Euheterodonta</taxon>
        <taxon>Imparidentia</taxon>
        <taxon>Neoheterodontei</taxon>
        <taxon>Myida</taxon>
        <taxon>Dreissenoidea</taxon>
        <taxon>Dreissenidae</taxon>
        <taxon>Dreissena</taxon>
    </lineage>
</organism>
<dbReference type="PROSITE" id="PS50089">
    <property type="entry name" value="ZF_RING_2"/>
    <property type="match status" value="1"/>
</dbReference>